<dbReference type="AlphaFoldDB" id="A0A3M5PIY1"/>
<evidence type="ECO:0000313" key="4">
    <source>
        <dbReference type="Proteomes" id="UP000273854"/>
    </source>
</evidence>
<sequence length="511" mass="57345">MKLSAVLTLHTRRLAFPPEYSHLPTFDPGRPYMPPSRPDSNPVTRPFAWLIAYLLVTGLLYFLVTHFPMGVVNVIEPGVVDRYIPLLPLSLPLYLSYMLVMPVLVFLGRTSDWLLPVFFAGALAAGLCLVCHLFLPTMILRPDSLHAALDWLYHLDKPLAASPSGHLALPVAIALTLFGLRVRHASAFAVWSLVLMMTVMTTGQHLFADMAFGVAIGVGCAALTLLFRRFAIDLRTMGALLLEWLCIIVTLRIALYMADWRICVAAMIIIAARQHALFVLYHDATHYHLTRRRSLNDFLINAAIGVPGLVPIEFYRPLHLEHHQHLGTEQDPERRFLYHRQPWRFTPLGAGPLLRQLAGDLLLVNTVRNLIAYRASGGAPLAVTRPLIAAALVWVSILALLVWQCSAHQLVLLAMLWFVPLVTLGALLQKIRSMAEHSGGPGSTPGWQAWTYSWRVGWLGRFFIWPYHINLHLQHHRAAGVPWHALPTTVSADEALMASRTLPDLMWSRRR</sequence>
<evidence type="ECO:0000256" key="1">
    <source>
        <dbReference type="SAM" id="Phobius"/>
    </source>
</evidence>
<feature type="transmembrane region" description="Helical" evidence="1">
    <location>
        <begin position="159"/>
        <end position="180"/>
    </location>
</feature>
<feature type="transmembrane region" description="Helical" evidence="1">
    <location>
        <begin position="187"/>
        <end position="204"/>
    </location>
</feature>
<keyword evidence="1" id="KW-1133">Transmembrane helix</keyword>
<feature type="transmembrane region" description="Helical" evidence="1">
    <location>
        <begin position="114"/>
        <end position="139"/>
    </location>
</feature>
<feature type="transmembrane region" description="Helical" evidence="1">
    <location>
        <begin position="409"/>
        <end position="428"/>
    </location>
</feature>
<comment type="caution">
    <text evidence="3">The sequence shown here is derived from an EMBL/GenBank/DDBJ whole genome shotgun (WGS) entry which is preliminary data.</text>
</comment>
<protein>
    <submittedName>
        <fullName evidence="3">Fatty acid desaturase</fullName>
    </submittedName>
</protein>
<keyword evidence="1" id="KW-0812">Transmembrane</keyword>
<proteinExistence type="predicted"/>
<dbReference type="InterPro" id="IPR005804">
    <property type="entry name" value="FA_desaturase_dom"/>
</dbReference>
<name>A0A3M5PIY1_PSEVI</name>
<feature type="domain" description="Fatty acid desaturase" evidence="2">
    <location>
        <begin position="260"/>
        <end position="496"/>
    </location>
</feature>
<dbReference type="Proteomes" id="UP000273854">
    <property type="component" value="Unassembled WGS sequence"/>
</dbReference>
<reference evidence="3 4" key="1">
    <citation type="submission" date="2018-08" db="EMBL/GenBank/DDBJ databases">
        <title>Recombination of ecologically and evolutionarily significant loci maintains genetic cohesion in the Pseudomonas syringae species complex.</title>
        <authorList>
            <person name="Dillon M."/>
            <person name="Thakur S."/>
            <person name="Almeida R.N.D."/>
            <person name="Weir B.S."/>
            <person name="Guttman D.S."/>
        </authorList>
    </citation>
    <scope>NUCLEOTIDE SEQUENCE [LARGE SCALE GENOMIC DNA]</scope>
    <source>
        <strain evidence="3 4">ICMP 19473</strain>
    </source>
</reference>
<organism evidence="3 4">
    <name type="scientific">Pseudomonas viridiflava</name>
    <name type="common">Phytomonas viridiflava</name>
    <dbReference type="NCBI Taxonomy" id="33069"/>
    <lineage>
        <taxon>Bacteria</taxon>
        <taxon>Pseudomonadati</taxon>
        <taxon>Pseudomonadota</taxon>
        <taxon>Gammaproteobacteria</taxon>
        <taxon>Pseudomonadales</taxon>
        <taxon>Pseudomonadaceae</taxon>
        <taxon>Pseudomonas</taxon>
    </lineage>
</organism>
<keyword evidence="1" id="KW-0472">Membrane</keyword>
<feature type="transmembrane region" description="Helical" evidence="1">
    <location>
        <begin position="210"/>
        <end position="227"/>
    </location>
</feature>
<feature type="transmembrane region" description="Helical" evidence="1">
    <location>
        <begin position="383"/>
        <end position="403"/>
    </location>
</feature>
<feature type="transmembrane region" description="Helical" evidence="1">
    <location>
        <begin position="264"/>
        <end position="284"/>
    </location>
</feature>
<dbReference type="GO" id="GO:0006629">
    <property type="term" value="P:lipid metabolic process"/>
    <property type="evidence" value="ECO:0007669"/>
    <property type="project" value="InterPro"/>
</dbReference>
<evidence type="ECO:0000313" key="3">
    <source>
        <dbReference type="EMBL" id="RMT84474.1"/>
    </source>
</evidence>
<feature type="transmembrane region" description="Helical" evidence="1">
    <location>
        <begin position="47"/>
        <end position="64"/>
    </location>
</feature>
<evidence type="ECO:0000259" key="2">
    <source>
        <dbReference type="Pfam" id="PF00487"/>
    </source>
</evidence>
<dbReference type="Pfam" id="PF00487">
    <property type="entry name" value="FA_desaturase"/>
    <property type="match status" value="1"/>
</dbReference>
<gene>
    <name evidence="3" type="ORF">ALP40_05120</name>
</gene>
<dbReference type="EMBL" id="RBTP01000012">
    <property type="protein sequence ID" value="RMT84474.1"/>
    <property type="molecule type" value="Genomic_DNA"/>
</dbReference>
<accession>A0A3M5PIY1</accession>
<feature type="transmembrane region" description="Helical" evidence="1">
    <location>
        <begin position="84"/>
        <end position="107"/>
    </location>
</feature>
<dbReference type="CDD" id="cd03510">
    <property type="entry name" value="Rhizobitoxine-FADS-like"/>
    <property type="match status" value="1"/>
</dbReference>
<feature type="transmembrane region" description="Helical" evidence="1">
    <location>
        <begin position="239"/>
        <end position="258"/>
    </location>
</feature>